<keyword evidence="9" id="KW-0449">Lipoprotein</keyword>
<evidence type="ECO:0000256" key="3">
    <source>
        <dbReference type="ARBA" id="ARBA00022475"/>
    </source>
</evidence>
<keyword evidence="6" id="KW-0654">Proteoglycan</keyword>
<proteinExistence type="inferred from homology"/>
<comment type="caution">
    <text evidence="14">The sequence shown here is derived from an EMBL/GenBank/DDBJ whole genome shotgun (WGS) entry which is preliminary data.</text>
</comment>
<dbReference type="EMBL" id="JBEDUW010000002">
    <property type="protein sequence ID" value="KAK9946181.1"/>
    <property type="molecule type" value="Genomic_DNA"/>
</dbReference>
<dbReference type="Proteomes" id="UP001457282">
    <property type="component" value="Unassembled WGS sequence"/>
</dbReference>
<gene>
    <name evidence="14" type="ORF">M0R45_011656</name>
</gene>
<evidence type="ECO:0000256" key="9">
    <source>
        <dbReference type="ARBA" id="ARBA00023288"/>
    </source>
</evidence>
<keyword evidence="7" id="KW-0472">Membrane</keyword>
<evidence type="ECO:0000256" key="1">
    <source>
        <dbReference type="ARBA" id="ARBA00004609"/>
    </source>
</evidence>
<dbReference type="SUPFAM" id="SSF82153">
    <property type="entry name" value="FAS1 domain"/>
    <property type="match status" value="1"/>
</dbReference>
<evidence type="ECO:0000256" key="7">
    <source>
        <dbReference type="ARBA" id="ARBA00023136"/>
    </source>
</evidence>
<keyword evidence="5 12" id="KW-0732">Signal</keyword>
<evidence type="ECO:0000256" key="6">
    <source>
        <dbReference type="ARBA" id="ARBA00022974"/>
    </source>
</evidence>
<dbReference type="GO" id="GO:0098552">
    <property type="term" value="C:side of membrane"/>
    <property type="evidence" value="ECO:0007669"/>
    <property type="project" value="UniProtKB-KW"/>
</dbReference>
<dbReference type="AlphaFoldDB" id="A0AAW1YDN0"/>
<comment type="function">
    <text evidence="10">May be a cell surface adhesion protein.</text>
</comment>
<keyword evidence="4" id="KW-0336">GPI-anchor</keyword>
<evidence type="ECO:0000256" key="10">
    <source>
        <dbReference type="ARBA" id="ARBA00024686"/>
    </source>
</evidence>
<sequence>METNKTKASMFFFLLIISSTMCTAFNITKLLDKESDFSSFNQYLSQTKLADQINKRSTITVLVVDNGAIGGLPGDDSFVLKSIMSVHVILDYYDKDKLTKLAKHNRSATLTSLFQTSGLAKNQQGFVRVGADDGEITFGSASKDAQMNSKLVKSVTAQPYNISVLQVSAIIEVPNINASPSPEKAPAPKKGKPPSPSDEDEADSPADDTSDSDDDAEKAPSPSKPKHRTPPKPDEDDTVTSDSPSSTPAPAPSSSRASAAEMGFGAVVMGLISVLVAFF</sequence>
<dbReference type="Gene3D" id="2.30.180.10">
    <property type="entry name" value="FAS1 domain"/>
    <property type="match status" value="1"/>
</dbReference>
<feature type="compositionally biased region" description="Acidic residues" evidence="11">
    <location>
        <begin position="197"/>
        <end position="216"/>
    </location>
</feature>
<name>A0AAW1YDN0_RUBAR</name>
<keyword evidence="15" id="KW-1185">Reference proteome</keyword>
<evidence type="ECO:0000313" key="15">
    <source>
        <dbReference type="Proteomes" id="UP001457282"/>
    </source>
</evidence>
<keyword evidence="8" id="KW-0325">Glycoprotein</keyword>
<feature type="chain" id="PRO_5043901191" description="FAS1 domain-containing protein" evidence="12">
    <location>
        <begin position="25"/>
        <end position="279"/>
    </location>
</feature>
<dbReference type="PANTHER" id="PTHR32382">
    <property type="entry name" value="FASCICLIN-LIKE ARABINOGALACTAN PROTEIN"/>
    <property type="match status" value="1"/>
</dbReference>
<reference evidence="14 15" key="1">
    <citation type="journal article" date="2023" name="G3 (Bethesda)">
        <title>A chromosome-length genome assembly and annotation of blackberry (Rubus argutus, cv. 'Hillquist').</title>
        <authorList>
            <person name="Bruna T."/>
            <person name="Aryal R."/>
            <person name="Dudchenko O."/>
            <person name="Sargent D.J."/>
            <person name="Mead D."/>
            <person name="Buti M."/>
            <person name="Cavallini A."/>
            <person name="Hytonen T."/>
            <person name="Andres J."/>
            <person name="Pham M."/>
            <person name="Weisz D."/>
            <person name="Mascagni F."/>
            <person name="Usai G."/>
            <person name="Natali L."/>
            <person name="Bassil N."/>
            <person name="Fernandez G.E."/>
            <person name="Lomsadze A."/>
            <person name="Armour M."/>
            <person name="Olukolu B."/>
            <person name="Poorten T."/>
            <person name="Britton C."/>
            <person name="Davik J."/>
            <person name="Ashrafi H."/>
            <person name="Aiden E.L."/>
            <person name="Borodovsky M."/>
            <person name="Worthington M."/>
        </authorList>
    </citation>
    <scope>NUCLEOTIDE SEQUENCE [LARGE SCALE GENOMIC DNA]</scope>
    <source>
        <strain evidence="14">PI 553951</strain>
    </source>
</reference>
<comment type="similarity">
    <text evidence="2">Belongs to the fasciclin-like AGP family.</text>
</comment>
<feature type="signal peptide" evidence="12">
    <location>
        <begin position="1"/>
        <end position="24"/>
    </location>
</feature>
<evidence type="ECO:0000256" key="2">
    <source>
        <dbReference type="ARBA" id="ARBA00007843"/>
    </source>
</evidence>
<dbReference type="PANTHER" id="PTHR32382:SF6">
    <property type="entry name" value="FASCICLIN-LIKE ARABINOGALACTAN PROTEIN 14"/>
    <property type="match status" value="1"/>
</dbReference>
<evidence type="ECO:0000256" key="4">
    <source>
        <dbReference type="ARBA" id="ARBA00022622"/>
    </source>
</evidence>
<feature type="region of interest" description="Disordered" evidence="11">
    <location>
        <begin position="177"/>
        <end position="258"/>
    </location>
</feature>
<evidence type="ECO:0000259" key="13">
    <source>
        <dbReference type="PROSITE" id="PS50213"/>
    </source>
</evidence>
<dbReference type="PROSITE" id="PS50213">
    <property type="entry name" value="FAS1"/>
    <property type="match status" value="1"/>
</dbReference>
<feature type="compositionally biased region" description="Low complexity" evidence="11">
    <location>
        <begin position="240"/>
        <end position="258"/>
    </location>
</feature>
<keyword evidence="3" id="KW-1003">Cell membrane</keyword>
<dbReference type="GO" id="GO:0005886">
    <property type="term" value="C:plasma membrane"/>
    <property type="evidence" value="ECO:0007669"/>
    <property type="project" value="UniProtKB-SubCell"/>
</dbReference>
<dbReference type="Pfam" id="PF02469">
    <property type="entry name" value="Fasciclin"/>
    <property type="match status" value="1"/>
</dbReference>
<dbReference type="InterPro" id="IPR036378">
    <property type="entry name" value="FAS1_dom_sf"/>
</dbReference>
<evidence type="ECO:0000256" key="11">
    <source>
        <dbReference type="SAM" id="MobiDB-lite"/>
    </source>
</evidence>
<comment type="subcellular location">
    <subcellularLocation>
        <location evidence="1">Cell membrane</location>
        <topology evidence="1">Lipid-anchor</topology>
        <topology evidence="1">GPI-anchor</topology>
    </subcellularLocation>
</comment>
<feature type="domain" description="FAS1" evidence="13">
    <location>
        <begin position="24"/>
        <end position="171"/>
    </location>
</feature>
<protein>
    <recommendedName>
        <fullName evidence="13">FAS1 domain-containing protein</fullName>
    </recommendedName>
</protein>
<accession>A0AAW1YDN0</accession>
<evidence type="ECO:0000256" key="12">
    <source>
        <dbReference type="SAM" id="SignalP"/>
    </source>
</evidence>
<dbReference type="FunFam" id="2.30.180.10:FF:000015">
    <property type="entry name" value="Fasciclin-like arabinogalactan protein 3"/>
    <property type="match status" value="1"/>
</dbReference>
<dbReference type="InterPro" id="IPR033254">
    <property type="entry name" value="Plant_FLA"/>
</dbReference>
<dbReference type="InterPro" id="IPR000782">
    <property type="entry name" value="FAS1_domain"/>
</dbReference>
<evidence type="ECO:0000256" key="8">
    <source>
        <dbReference type="ARBA" id="ARBA00023180"/>
    </source>
</evidence>
<evidence type="ECO:0000256" key="5">
    <source>
        <dbReference type="ARBA" id="ARBA00022729"/>
    </source>
</evidence>
<organism evidence="14 15">
    <name type="scientific">Rubus argutus</name>
    <name type="common">Southern blackberry</name>
    <dbReference type="NCBI Taxonomy" id="59490"/>
    <lineage>
        <taxon>Eukaryota</taxon>
        <taxon>Viridiplantae</taxon>
        <taxon>Streptophyta</taxon>
        <taxon>Embryophyta</taxon>
        <taxon>Tracheophyta</taxon>
        <taxon>Spermatophyta</taxon>
        <taxon>Magnoliopsida</taxon>
        <taxon>eudicotyledons</taxon>
        <taxon>Gunneridae</taxon>
        <taxon>Pentapetalae</taxon>
        <taxon>rosids</taxon>
        <taxon>fabids</taxon>
        <taxon>Rosales</taxon>
        <taxon>Rosaceae</taxon>
        <taxon>Rosoideae</taxon>
        <taxon>Rosoideae incertae sedis</taxon>
        <taxon>Rubus</taxon>
    </lineage>
</organism>
<evidence type="ECO:0000313" key="14">
    <source>
        <dbReference type="EMBL" id="KAK9946181.1"/>
    </source>
</evidence>